<dbReference type="GO" id="GO:0032869">
    <property type="term" value="P:cellular response to insulin stimulus"/>
    <property type="evidence" value="ECO:0007669"/>
    <property type="project" value="TreeGrafter"/>
</dbReference>
<comment type="caution">
    <text evidence="2">The sequence shown here is derived from an EMBL/GenBank/DDBJ whole genome shotgun (WGS) entry which is preliminary data.</text>
</comment>
<dbReference type="Pfam" id="PF15017">
    <property type="entry name" value="WRNPLPNID"/>
    <property type="match status" value="1"/>
</dbReference>
<proteinExistence type="predicted"/>
<gene>
    <name evidence="2" type="ORF">LSH36_45g07002</name>
</gene>
<organism evidence="2 3">
    <name type="scientific">Paralvinella palmiformis</name>
    <dbReference type="NCBI Taxonomy" id="53620"/>
    <lineage>
        <taxon>Eukaryota</taxon>
        <taxon>Metazoa</taxon>
        <taxon>Spiralia</taxon>
        <taxon>Lophotrochozoa</taxon>
        <taxon>Annelida</taxon>
        <taxon>Polychaeta</taxon>
        <taxon>Sedentaria</taxon>
        <taxon>Canalipalpata</taxon>
        <taxon>Terebellida</taxon>
        <taxon>Terebelliformia</taxon>
        <taxon>Alvinellidae</taxon>
        <taxon>Paralvinella</taxon>
    </lineage>
</organism>
<accession>A0AAD9K852</accession>
<dbReference type="Pfam" id="PF08235">
    <property type="entry name" value="LNS2"/>
    <property type="match status" value="1"/>
</dbReference>
<dbReference type="EMBL" id="JAODUP010000045">
    <property type="protein sequence ID" value="KAK2165793.1"/>
    <property type="molecule type" value="Genomic_DNA"/>
</dbReference>
<dbReference type="GO" id="GO:0008195">
    <property type="term" value="F:phosphatidate phosphatase activity"/>
    <property type="evidence" value="ECO:0007669"/>
    <property type="project" value="TreeGrafter"/>
</dbReference>
<dbReference type="GO" id="GO:0009062">
    <property type="term" value="P:fatty acid catabolic process"/>
    <property type="evidence" value="ECO:0007669"/>
    <property type="project" value="TreeGrafter"/>
</dbReference>
<dbReference type="PANTHER" id="PTHR12181">
    <property type="entry name" value="LIPIN"/>
    <property type="match status" value="1"/>
</dbReference>
<dbReference type="InterPro" id="IPR033461">
    <property type="entry name" value="WRNPLPNID"/>
</dbReference>
<feature type="domain" description="LNS2/PITP" evidence="1">
    <location>
        <begin position="41"/>
        <end position="197"/>
    </location>
</feature>
<dbReference type="GO" id="GO:0045944">
    <property type="term" value="P:positive regulation of transcription by RNA polymerase II"/>
    <property type="evidence" value="ECO:0007669"/>
    <property type="project" value="TreeGrafter"/>
</dbReference>
<protein>
    <recommendedName>
        <fullName evidence="1">LNS2/PITP domain-containing protein</fullName>
    </recommendedName>
</protein>
<dbReference type="SMART" id="SM00775">
    <property type="entry name" value="LNS2"/>
    <property type="match status" value="1"/>
</dbReference>
<dbReference type="InterPro" id="IPR031315">
    <property type="entry name" value="LNS2/PITP"/>
</dbReference>
<evidence type="ECO:0000313" key="2">
    <source>
        <dbReference type="EMBL" id="KAK2165793.1"/>
    </source>
</evidence>
<dbReference type="AlphaFoldDB" id="A0AAD9K852"/>
<dbReference type="GO" id="GO:0003713">
    <property type="term" value="F:transcription coactivator activity"/>
    <property type="evidence" value="ECO:0007669"/>
    <property type="project" value="TreeGrafter"/>
</dbReference>
<name>A0AAD9K852_9ANNE</name>
<dbReference type="GO" id="GO:0005634">
    <property type="term" value="C:nucleus"/>
    <property type="evidence" value="ECO:0007669"/>
    <property type="project" value="TreeGrafter"/>
</dbReference>
<evidence type="ECO:0000313" key="3">
    <source>
        <dbReference type="Proteomes" id="UP001208570"/>
    </source>
</evidence>
<evidence type="ECO:0000259" key="1">
    <source>
        <dbReference type="SMART" id="SM00775"/>
    </source>
</evidence>
<reference evidence="2" key="1">
    <citation type="journal article" date="2023" name="Mol. Biol. Evol.">
        <title>Third-Generation Sequencing Reveals the Adaptive Role of the Epigenome in Three Deep-Sea Polychaetes.</title>
        <authorList>
            <person name="Perez M."/>
            <person name="Aroh O."/>
            <person name="Sun Y."/>
            <person name="Lan Y."/>
            <person name="Juniper S.K."/>
            <person name="Young C.R."/>
            <person name="Angers B."/>
            <person name="Qian P.Y."/>
        </authorList>
    </citation>
    <scope>NUCLEOTIDE SEQUENCE</scope>
    <source>
        <strain evidence="2">P08H-3</strain>
    </source>
</reference>
<dbReference type="InterPro" id="IPR026058">
    <property type="entry name" value="LIPIN"/>
</dbReference>
<keyword evidence="3" id="KW-1185">Reference proteome</keyword>
<dbReference type="GO" id="GO:0019432">
    <property type="term" value="P:triglyceride biosynthetic process"/>
    <property type="evidence" value="ECO:0007669"/>
    <property type="project" value="TreeGrafter"/>
</dbReference>
<dbReference type="InterPro" id="IPR013209">
    <property type="entry name" value="LNS2"/>
</dbReference>
<dbReference type="PANTHER" id="PTHR12181:SF12">
    <property type="entry name" value="PHOSPHATIDATE PHOSPHATASE"/>
    <property type="match status" value="1"/>
</dbReference>
<sequence length="264" mass="30100">MSAKLALEPGANEVSFSVTTQYQGTSRCTAYIYLWKWDDKVIISDIDGTITRSDVLGQVLPMIGKDWSQVGIANLYSQIEKNGYKFLYLSARAIGQSKLTRDYLKSIRQGALCLPDGPLLLSPSSLISAFHKEVIERRPEDFKISCLRDIKALFPTTRNPFYSGFGNKINDVWAYQAVNIPISRIFTVNHKGELRHEMTCTFQSTYTKMTDTVDHLFPPLEIHPLHGQIHSGKFPDPEKYSNFTYWREPLPNIENELNMLLGKK</sequence>
<dbReference type="InterPro" id="IPR036412">
    <property type="entry name" value="HAD-like_sf"/>
</dbReference>
<dbReference type="Proteomes" id="UP001208570">
    <property type="component" value="Unassembled WGS sequence"/>
</dbReference>
<dbReference type="SUPFAM" id="SSF56784">
    <property type="entry name" value="HAD-like"/>
    <property type="match status" value="1"/>
</dbReference>